<name>A0A4D6NAV2_VIGUN</name>
<evidence type="ECO:0000313" key="1">
    <source>
        <dbReference type="EMBL" id="QCE10866.1"/>
    </source>
</evidence>
<dbReference type="AlphaFoldDB" id="A0A4D6NAV2"/>
<dbReference type="EMBL" id="CP039354">
    <property type="protein sequence ID" value="QCE10866.1"/>
    <property type="molecule type" value="Genomic_DNA"/>
</dbReference>
<evidence type="ECO:0000313" key="2">
    <source>
        <dbReference type="Proteomes" id="UP000501690"/>
    </source>
</evidence>
<sequence length="113" mass="13139">MSRHRRSLLPQPKTNLHCVPPSSLTHHVDTTICTLLFNVAPKNYHYCSIRDRETYNSQHGAPLRCLHTTIVSPQSHHARRRQPWKPHKKLFARTDEVIFFLTATSFVPHTKPP</sequence>
<organism evidence="1 2">
    <name type="scientific">Vigna unguiculata</name>
    <name type="common">Cowpea</name>
    <dbReference type="NCBI Taxonomy" id="3917"/>
    <lineage>
        <taxon>Eukaryota</taxon>
        <taxon>Viridiplantae</taxon>
        <taxon>Streptophyta</taxon>
        <taxon>Embryophyta</taxon>
        <taxon>Tracheophyta</taxon>
        <taxon>Spermatophyta</taxon>
        <taxon>Magnoliopsida</taxon>
        <taxon>eudicotyledons</taxon>
        <taxon>Gunneridae</taxon>
        <taxon>Pentapetalae</taxon>
        <taxon>rosids</taxon>
        <taxon>fabids</taxon>
        <taxon>Fabales</taxon>
        <taxon>Fabaceae</taxon>
        <taxon>Papilionoideae</taxon>
        <taxon>50 kb inversion clade</taxon>
        <taxon>NPAAA clade</taxon>
        <taxon>indigoferoid/millettioid clade</taxon>
        <taxon>Phaseoleae</taxon>
        <taxon>Vigna</taxon>
    </lineage>
</organism>
<reference evidence="1 2" key="1">
    <citation type="submission" date="2019-04" db="EMBL/GenBank/DDBJ databases">
        <title>An improved genome assembly and genetic linkage map for asparagus bean, Vigna unguiculata ssp. sesquipedialis.</title>
        <authorList>
            <person name="Xia Q."/>
            <person name="Zhang R."/>
            <person name="Dong Y."/>
        </authorList>
    </citation>
    <scope>NUCLEOTIDE SEQUENCE [LARGE SCALE GENOMIC DNA]</scope>
    <source>
        <tissue evidence="1">Leaf</tissue>
    </source>
</reference>
<keyword evidence="2" id="KW-1185">Reference proteome</keyword>
<accession>A0A4D6NAV2</accession>
<protein>
    <submittedName>
        <fullName evidence="1">Uncharacterized protein</fullName>
    </submittedName>
</protein>
<dbReference type="Proteomes" id="UP000501690">
    <property type="component" value="Linkage Group LG10"/>
</dbReference>
<gene>
    <name evidence="1" type="ORF">DEO72_LG10g2098</name>
</gene>
<proteinExistence type="predicted"/>